<keyword evidence="2" id="KW-1185">Reference proteome</keyword>
<accession>A0AAV7V892</accession>
<proteinExistence type="predicted"/>
<protein>
    <submittedName>
        <fullName evidence="1">Uncharacterized protein</fullName>
    </submittedName>
</protein>
<reference evidence="1" key="1">
    <citation type="journal article" date="2022" name="bioRxiv">
        <title>Sequencing and chromosome-scale assembly of the giantPleurodeles waltlgenome.</title>
        <authorList>
            <person name="Brown T."/>
            <person name="Elewa A."/>
            <person name="Iarovenko S."/>
            <person name="Subramanian E."/>
            <person name="Araus A.J."/>
            <person name="Petzold A."/>
            <person name="Susuki M."/>
            <person name="Suzuki K.-i.T."/>
            <person name="Hayashi T."/>
            <person name="Toyoda A."/>
            <person name="Oliveira C."/>
            <person name="Osipova E."/>
            <person name="Leigh N.D."/>
            <person name="Simon A."/>
            <person name="Yun M.H."/>
        </authorList>
    </citation>
    <scope>NUCLEOTIDE SEQUENCE</scope>
    <source>
        <strain evidence="1">20211129_DDA</strain>
        <tissue evidence="1">Liver</tissue>
    </source>
</reference>
<organism evidence="1 2">
    <name type="scientific">Pleurodeles waltl</name>
    <name type="common">Iberian ribbed newt</name>
    <dbReference type="NCBI Taxonomy" id="8319"/>
    <lineage>
        <taxon>Eukaryota</taxon>
        <taxon>Metazoa</taxon>
        <taxon>Chordata</taxon>
        <taxon>Craniata</taxon>
        <taxon>Vertebrata</taxon>
        <taxon>Euteleostomi</taxon>
        <taxon>Amphibia</taxon>
        <taxon>Batrachia</taxon>
        <taxon>Caudata</taxon>
        <taxon>Salamandroidea</taxon>
        <taxon>Salamandridae</taxon>
        <taxon>Pleurodelinae</taxon>
        <taxon>Pleurodeles</taxon>
    </lineage>
</organism>
<sequence>MALTGPIYEQWSRDLGEWALATERRMREIQADDKMEEACFEWAGMWQELMAVVTELIVRRSRLPCSESEKDVIISLEWPEKKELVLRKVIPMVHEREN</sequence>
<comment type="caution">
    <text evidence="1">The sequence shown here is derived from an EMBL/GenBank/DDBJ whole genome shotgun (WGS) entry which is preliminary data.</text>
</comment>
<evidence type="ECO:0000313" key="1">
    <source>
        <dbReference type="EMBL" id="KAJ1197748.1"/>
    </source>
</evidence>
<dbReference type="EMBL" id="JANPWB010000003">
    <property type="protein sequence ID" value="KAJ1197748.1"/>
    <property type="molecule type" value="Genomic_DNA"/>
</dbReference>
<name>A0AAV7V892_PLEWA</name>
<dbReference type="AlphaFoldDB" id="A0AAV7V892"/>
<evidence type="ECO:0000313" key="2">
    <source>
        <dbReference type="Proteomes" id="UP001066276"/>
    </source>
</evidence>
<dbReference type="Proteomes" id="UP001066276">
    <property type="component" value="Chromosome 2_1"/>
</dbReference>
<gene>
    <name evidence="1" type="ORF">NDU88_001596</name>
</gene>